<name>A0ACC0CVP1_9PEZI</name>
<accession>A0ACC0CVP1</accession>
<dbReference type="Proteomes" id="UP001497680">
    <property type="component" value="Unassembled WGS sequence"/>
</dbReference>
<keyword evidence="2" id="KW-1185">Reference proteome</keyword>
<dbReference type="EMBL" id="MU394336">
    <property type="protein sequence ID" value="KAI6084506.1"/>
    <property type="molecule type" value="Genomic_DNA"/>
</dbReference>
<comment type="caution">
    <text evidence="1">The sequence shown here is derived from an EMBL/GenBank/DDBJ whole genome shotgun (WGS) entry which is preliminary data.</text>
</comment>
<organism evidence="1 2">
    <name type="scientific">Hypoxylon rubiginosum</name>
    <dbReference type="NCBI Taxonomy" id="110542"/>
    <lineage>
        <taxon>Eukaryota</taxon>
        <taxon>Fungi</taxon>
        <taxon>Dikarya</taxon>
        <taxon>Ascomycota</taxon>
        <taxon>Pezizomycotina</taxon>
        <taxon>Sordariomycetes</taxon>
        <taxon>Xylariomycetidae</taxon>
        <taxon>Xylariales</taxon>
        <taxon>Hypoxylaceae</taxon>
        <taxon>Hypoxylon</taxon>
    </lineage>
</organism>
<gene>
    <name evidence="1" type="ORF">F4821DRAFT_261884</name>
</gene>
<sequence>MASHSAQELSQDISRSSLPRRILILNINTIAIALDYITTDALSLPSLSSSLPPPFPRGEDVFQQPPPSPAWPCSRPALAAPGLQPLREDDRKRAETPTSRNLYSDPDSQYWVVFGLPGELPPGFTDLPGWDEIAVRHAVRIAISLTFAVPSVSSPSTTWNRRPEGQTQRCDSTFLSSWLGHWYKAFPEIDVRSFSLVSRIIYTDLRLPTTFASAVITP</sequence>
<protein>
    <submittedName>
        <fullName evidence="1">Uncharacterized protein</fullName>
    </submittedName>
</protein>
<evidence type="ECO:0000313" key="2">
    <source>
        <dbReference type="Proteomes" id="UP001497680"/>
    </source>
</evidence>
<evidence type="ECO:0000313" key="1">
    <source>
        <dbReference type="EMBL" id="KAI6084506.1"/>
    </source>
</evidence>
<reference evidence="1 2" key="1">
    <citation type="journal article" date="2022" name="New Phytol.">
        <title>Ecological generalism drives hyperdiversity of secondary metabolite gene clusters in xylarialean endophytes.</title>
        <authorList>
            <person name="Franco M.E.E."/>
            <person name="Wisecaver J.H."/>
            <person name="Arnold A.E."/>
            <person name="Ju Y.M."/>
            <person name="Slot J.C."/>
            <person name="Ahrendt S."/>
            <person name="Moore L.P."/>
            <person name="Eastman K.E."/>
            <person name="Scott K."/>
            <person name="Konkel Z."/>
            <person name="Mondo S.J."/>
            <person name="Kuo A."/>
            <person name="Hayes R.D."/>
            <person name="Haridas S."/>
            <person name="Andreopoulos B."/>
            <person name="Riley R."/>
            <person name="LaButti K."/>
            <person name="Pangilinan J."/>
            <person name="Lipzen A."/>
            <person name="Amirebrahimi M."/>
            <person name="Yan J."/>
            <person name="Adam C."/>
            <person name="Keymanesh K."/>
            <person name="Ng V."/>
            <person name="Louie K."/>
            <person name="Northen T."/>
            <person name="Drula E."/>
            <person name="Henrissat B."/>
            <person name="Hsieh H.M."/>
            <person name="Youens-Clark K."/>
            <person name="Lutzoni F."/>
            <person name="Miadlikowska J."/>
            <person name="Eastwood D.C."/>
            <person name="Hamelin R.C."/>
            <person name="Grigoriev I.V."/>
            <person name="U'Ren J.M."/>
        </authorList>
    </citation>
    <scope>NUCLEOTIDE SEQUENCE [LARGE SCALE GENOMIC DNA]</scope>
    <source>
        <strain evidence="1 2">ER1909</strain>
    </source>
</reference>
<proteinExistence type="predicted"/>